<keyword evidence="2" id="KW-1185">Reference proteome</keyword>
<dbReference type="Proteomes" id="UP001189429">
    <property type="component" value="Unassembled WGS sequence"/>
</dbReference>
<gene>
    <name evidence="1" type="ORF">PCOR1329_LOCUS44412</name>
</gene>
<dbReference type="EMBL" id="CAUYUJ010015336">
    <property type="protein sequence ID" value="CAK0852705.1"/>
    <property type="molecule type" value="Genomic_DNA"/>
</dbReference>
<sequence>MINTPASERPEHTNRRPYEQRGWCYVEKHLSAIVKDKHCLWDFSKYQGCSHSDAVSAVFDMRQQMEANRPPMVSPDRVAEEMRANVESGGLAFTSNLIWIS</sequence>
<accession>A0ABN9U1Q6</accession>
<protein>
    <submittedName>
        <fullName evidence="1">Uncharacterized protein</fullName>
    </submittedName>
</protein>
<reference evidence="1" key="1">
    <citation type="submission" date="2023-10" db="EMBL/GenBank/DDBJ databases">
        <authorList>
            <person name="Chen Y."/>
            <person name="Shah S."/>
            <person name="Dougan E. K."/>
            <person name="Thang M."/>
            <person name="Chan C."/>
        </authorList>
    </citation>
    <scope>NUCLEOTIDE SEQUENCE [LARGE SCALE GENOMIC DNA]</scope>
</reference>
<proteinExistence type="predicted"/>
<organism evidence="1 2">
    <name type="scientific">Prorocentrum cordatum</name>
    <dbReference type="NCBI Taxonomy" id="2364126"/>
    <lineage>
        <taxon>Eukaryota</taxon>
        <taxon>Sar</taxon>
        <taxon>Alveolata</taxon>
        <taxon>Dinophyceae</taxon>
        <taxon>Prorocentrales</taxon>
        <taxon>Prorocentraceae</taxon>
        <taxon>Prorocentrum</taxon>
    </lineage>
</organism>
<name>A0ABN9U1Q6_9DINO</name>
<evidence type="ECO:0000313" key="1">
    <source>
        <dbReference type="EMBL" id="CAK0852705.1"/>
    </source>
</evidence>
<comment type="caution">
    <text evidence="1">The sequence shown here is derived from an EMBL/GenBank/DDBJ whole genome shotgun (WGS) entry which is preliminary data.</text>
</comment>
<evidence type="ECO:0000313" key="2">
    <source>
        <dbReference type="Proteomes" id="UP001189429"/>
    </source>
</evidence>